<name>A0A8J2MDF4_9HEXA</name>
<reference evidence="1" key="1">
    <citation type="submission" date="2021-06" db="EMBL/GenBank/DDBJ databases">
        <authorList>
            <person name="Hodson N. C."/>
            <person name="Mongue J. A."/>
            <person name="Jaron S. K."/>
        </authorList>
    </citation>
    <scope>NUCLEOTIDE SEQUENCE</scope>
</reference>
<dbReference type="AlphaFoldDB" id="A0A8J2MDF4"/>
<accession>A0A8J2MDF4</accession>
<evidence type="ECO:0000313" key="1">
    <source>
        <dbReference type="EMBL" id="CAG7836675.1"/>
    </source>
</evidence>
<dbReference type="Proteomes" id="UP000708208">
    <property type="component" value="Unassembled WGS sequence"/>
</dbReference>
<organism evidence="1 2">
    <name type="scientific">Allacma fusca</name>
    <dbReference type="NCBI Taxonomy" id="39272"/>
    <lineage>
        <taxon>Eukaryota</taxon>
        <taxon>Metazoa</taxon>
        <taxon>Ecdysozoa</taxon>
        <taxon>Arthropoda</taxon>
        <taxon>Hexapoda</taxon>
        <taxon>Collembola</taxon>
        <taxon>Symphypleona</taxon>
        <taxon>Sminthuridae</taxon>
        <taxon>Allacma</taxon>
    </lineage>
</organism>
<dbReference type="EMBL" id="CAJVCH010571124">
    <property type="protein sequence ID" value="CAG7836675.1"/>
    <property type="molecule type" value="Genomic_DNA"/>
</dbReference>
<protein>
    <submittedName>
        <fullName evidence="1">Uncharacterized protein</fullName>
    </submittedName>
</protein>
<evidence type="ECO:0000313" key="2">
    <source>
        <dbReference type="Proteomes" id="UP000708208"/>
    </source>
</evidence>
<gene>
    <name evidence="1" type="ORF">AFUS01_LOCUS45896</name>
</gene>
<comment type="caution">
    <text evidence="1">The sequence shown here is derived from an EMBL/GenBank/DDBJ whole genome shotgun (WGS) entry which is preliminary data.</text>
</comment>
<sequence>MDGLKEREDSIGYPDVAITSSPNFQVLCFQIIVIRGGTNCGTVIVFCSSGYSGYRLHQVIGGRCHYSEHYETT</sequence>
<proteinExistence type="predicted"/>
<keyword evidence="2" id="KW-1185">Reference proteome</keyword>